<keyword evidence="2" id="KW-0808">Transferase</keyword>
<accession>A0ABV4CQF4</accession>
<evidence type="ECO:0000313" key="3">
    <source>
        <dbReference type="Proteomes" id="UP001564626"/>
    </source>
</evidence>
<dbReference type="GO" id="GO:0102208">
    <property type="term" value="F:2-polyprenyl-6-hydroxyphenol methylase activity"/>
    <property type="evidence" value="ECO:0007669"/>
    <property type="project" value="UniProtKB-EC"/>
</dbReference>
<dbReference type="Gene3D" id="3.40.50.150">
    <property type="entry name" value="Vaccinia Virus protein VP39"/>
    <property type="match status" value="1"/>
</dbReference>
<dbReference type="GO" id="GO:0061542">
    <property type="term" value="F:3-demethylubiquinol 3-O-methyltransferase activity"/>
    <property type="evidence" value="ECO:0007669"/>
    <property type="project" value="UniProtKB-EC"/>
</dbReference>
<dbReference type="GO" id="GO:0032259">
    <property type="term" value="P:methylation"/>
    <property type="evidence" value="ECO:0007669"/>
    <property type="project" value="UniProtKB-KW"/>
</dbReference>
<comment type="caution">
    <text evidence="2">The sequence shown here is derived from an EMBL/GenBank/DDBJ whole genome shotgun (WGS) entry which is preliminary data.</text>
</comment>
<organism evidence="2 3">
    <name type="scientific">Saccharopolyspora cebuensis</name>
    <dbReference type="NCBI Taxonomy" id="418759"/>
    <lineage>
        <taxon>Bacteria</taxon>
        <taxon>Bacillati</taxon>
        <taxon>Actinomycetota</taxon>
        <taxon>Actinomycetes</taxon>
        <taxon>Pseudonocardiales</taxon>
        <taxon>Pseudonocardiaceae</taxon>
        <taxon>Saccharopolyspora</taxon>
    </lineage>
</organism>
<proteinExistence type="predicted"/>
<dbReference type="Proteomes" id="UP001564626">
    <property type="component" value="Unassembled WGS sequence"/>
</dbReference>
<reference evidence="2 3" key="1">
    <citation type="submission" date="2024-08" db="EMBL/GenBank/DDBJ databases">
        <title>Genome mining of Saccharopolyspora cebuensis PGLac3 from Nigerian medicinal plant.</title>
        <authorList>
            <person name="Ezeobiora C.E."/>
            <person name="Igbokwe N.H."/>
            <person name="Amin D.H."/>
            <person name="Mendie U.E."/>
        </authorList>
    </citation>
    <scope>NUCLEOTIDE SEQUENCE [LARGE SCALE GENOMIC DNA]</scope>
    <source>
        <strain evidence="2 3">PGLac3</strain>
    </source>
</reference>
<dbReference type="EC" id="2.1.1.222" evidence="2"/>
<protein>
    <submittedName>
        <fullName evidence="2">Class I SAM-dependent methyltransferase</fullName>
        <ecNumber evidence="2">2.1.1.222</ecNumber>
        <ecNumber evidence="2">2.1.1.64</ecNumber>
    </submittedName>
</protein>
<keyword evidence="2" id="KW-0489">Methyltransferase</keyword>
<dbReference type="InterPro" id="IPR013217">
    <property type="entry name" value="Methyltransf_12"/>
</dbReference>
<evidence type="ECO:0000259" key="1">
    <source>
        <dbReference type="Pfam" id="PF08242"/>
    </source>
</evidence>
<keyword evidence="3" id="KW-1185">Reference proteome</keyword>
<gene>
    <name evidence="2" type="ORF">AB8O55_28325</name>
</gene>
<dbReference type="CDD" id="cd02440">
    <property type="entry name" value="AdoMet_MTases"/>
    <property type="match status" value="1"/>
</dbReference>
<dbReference type="PANTHER" id="PTHR42912">
    <property type="entry name" value="METHYLTRANSFERASE"/>
    <property type="match status" value="1"/>
</dbReference>
<dbReference type="InterPro" id="IPR029063">
    <property type="entry name" value="SAM-dependent_MTases_sf"/>
</dbReference>
<dbReference type="Pfam" id="PF08242">
    <property type="entry name" value="Methyltransf_12"/>
    <property type="match status" value="1"/>
</dbReference>
<dbReference type="SUPFAM" id="SSF53335">
    <property type="entry name" value="S-adenosyl-L-methionine-dependent methyltransferases"/>
    <property type="match status" value="1"/>
</dbReference>
<dbReference type="EMBL" id="JBGEHV010000089">
    <property type="protein sequence ID" value="MEY8043336.1"/>
    <property type="molecule type" value="Genomic_DNA"/>
</dbReference>
<feature type="domain" description="Methyltransferase type 12" evidence="1">
    <location>
        <begin position="46"/>
        <end position="149"/>
    </location>
</feature>
<name>A0ABV4CQF4_9PSEU</name>
<sequence>MAHHHSHDNIDWDTRLQQLRAADDLTAPETAQLVGAVLGAEDRAVIEIGSGAGGGSAALAAALSRSGGQLTLVDGAPQLLAEAGARATEAGLGQVEVQTVLADAADDGLAAAVGTTADLVFAAFVVHHLPDQLAGLRRLAELVRPGGRLVLVEFGLEPRVLPWDLGLGEPGLEARLTAARDAWFREMRAEMAGSVRLGTGWPRALRDAGLTDVRTWSYLIDRPAPIDDVVLDAVLRRLDWLHADGEDRADPADLDTLAQLLDPAGPHYVGKRDDVYYLNANTVHLATRPA</sequence>
<dbReference type="RefSeq" id="WP_345364345.1">
    <property type="nucleotide sequence ID" value="NZ_BAABII010000011.1"/>
</dbReference>
<dbReference type="InterPro" id="IPR050508">
    <property type="entry name" value="Methyltransf_Superfamily"/>
</dbReference>
<dbReference type="EC" id="2.1.1.64" evidence="2"/>
<evidence type="ECO:0000313" key="2">
    <source>
        <dbReference type="EMBL" id="MEY8043336.1"/>
    </source>
</evidence>